<keyword evidence="1" id="KW-0175">Coiled coil</keyword>
<dbReference type="VEuPathDB" id="FungiDB:RhiirA1_403280"/>
<evidence type="ECO:0000256" key="2">
    <source>
        <dbReference type="SAM" id="MobiDB-lite"/>
    </source>
</evidence>
<organism evidence="3 4">
    <name type="scientific">Rhizophagus irregularis</name>
    <dbReference type="NCBI Taxonomy" id="588596"/>
    <lineage>
        <taxon>Eukaryota</taxon>
        <taxon>Fungi</taxon>
        <taxon>Fungi incertae sedis</taxon>
        <taxon>Mucoromycota</taxon>
        <taxon>Glomeromycotina</taxon>
        <taxon>Glomeromycetes</taxon>
        <taxon>Glomerales</taxon>
        <taxon>Glomeraceae</taxon>
        <taxon>Rhizophagus</taxon>
    </lineage>
</organism>
<dbReference type="Proteomes" id="UP000234323">
    <property type="component" value="Unassembled WGS sequence"/>
</dbReference>
<dbReference type="VEuPathDB" id="FungiDB:RhiirFUN_013421"/>
<dbReference type="VEuPathDB" id="FungiDB:RhiirA1_404316"/>
<reference evidence="3 4" key="1">
    <citation type="submission" date="2015-10" db="EMBL/GenBank/DDBJ databases">
        <title>Genome analyses suggest a sexual origin of heterokaryosis in a supposedly ancient asexual fungus.</title>
        <authorList>
            <person name="Ropars J."/>
            <person name="Sedzielewska K."/>
            <person name="Noel J."/>
            <person name="Charron P."/>
            <person name="Farinelli L."/>
            <person name="Marton T."/>
            <person name="Kruger M."/>
            <person name="Pelin A."/>
            <person name="Brachmann A."/>
            <person name="Corradi N."/>
        </authorList>
    </citation>
    <scope>NUCLEOTIDE SEQUENCE [LARGE SCALE GENOMIC DNA]</scope>
    <source>
        <strain evidence="3 4">A4</strain>
    </source>
</reference>
<proteinExistence type="predicted"/>
<dbReference type="VEuPathDB" id="FungiDB:RhiirFUN_024809"/>
<feature type="coiled-coil region" evidence="1">
    <location>
        <begin position="200"/>
        <end position="274"/>
    </location>
</feature>
<dbReference type="EMBL" id="LLXI01004345">
    <property type="protein sequence ID" value="PKY60522.1"/>
    <property type="molecule type" value="Genomic_DNA"/>
</dbReference>
<comment type="caution">
    <text evidence="3">The sequence shown here is derived from an EMBL/GenBank/DDBJ whole genome shotgun (WGS) entry which is preliminary data.</text>
</comment>
<gene>
    <name evidence="3" type="ORF">RhiirA4_431194</name>
</gene>
<sequence length="565" mass="63208">MTDARHLPVLNLIAPILAKNKPYTGQEPPDDYLDRLIQSISFAQGHMTVLENANAGDFDDAVKCDIYKAQMGGKYLPVPAQDPYNGNANINTPATLRAWMRSKYQRETVSSRQSALQRLTQERFLPTDLPDTYEKRIQPLLLGVADSDVQTVGFLKNHLSGNLYTWMRAIAPAGIDAFFTNLKDMWLEHAPNLNGGQNYQNNSSAEIEKLNSQIASLQAQLAQPAQVHLQNNEASAIFEKLNSKIASLEAQHLNQELEKRLEVIEINVAKLSELFEDTIDTKPAQYRYSESSDYNNGGLEKRIGRIEAHLAKFARKDTRGAKTPQRQRSESSPFGGLEKRLGKIEALLDKLTKDSKSRSGRVHMATVKKCVPVLAQDSDEEDILDGPMEINFIRKKEPATDVVTVKCKIKRLVIPAGTVDPGANFLIMSEDISKRSKLEIDTKEKHDLRGIATTPTESLGIVRNVPVNFAPGCTIYADFAVVKYPKPMLILPNTLLDKYNYDLLASKRELRLECNGKKFFIPINMHKVKNKLEVNCANITPECDDSMIPDCISQDLSEDGALKKK</sequence>
<name>A0A2I1HNS8_9GLOM</name>
<dbReference type="Gene3D" id="2.40.70.10">
    <property type="entry name" value="Acid Proteases"/>
    <property type="match status" value="1"/>
</dbReference>
<dbReference type="AlphaFoldDB" id="A0A2I1HNS8"/>
<evidence type="ECO:0000313" key="4">
    <source>
        <dbReference type="Proteomes" id="UP000234323"/>
    </source>
</evidence>
<evidence type="ECO:0000313" key="3">
    <source>
        <dbReference type="EMBL" id="PKY60522.1"/>
    </source>
</evidence>
<accession>A0A2I1HNS8</accession>
<protein>
    <submittedName>
        <fullName evidence="3">Uncharacterized protein</fullName>
    </submittedName>
</protein>
<keyword evidence="4" id="KW-1185">Reference proteome</keyword>
<evidence type="ECO:0000256" key="1">
    <source>
        <dbReference type="SAM" id="Coils"/>
    </source>
</evidence>
<dbReference type="InterPro" id="IPR021109">
    <property type="entry name" value="Peptidase_aspartic_dom_sf"/>
</dbReference>
<feature type="region of interest" description="Disordered" evidence="2">
    <location>
        <begin position="315"/>
        <end position="336"/>
    </location>
</feature>
<dbReference type="VEuPathDB" id="FungiDB:FUN_024718"/>